<protein>
    <submittedName>
        <fullName evidence="3">Demethylmenaquinone methyltransferase</fullName>
    </submittedName>
</protein>
<dbReference type="GO" id="GO:0008168">
    <property type="term" value="F:methyltransferase activity"/>
    <property type="evidence" value="ECO:0007669"/>
    <property type="project" value="UniProtKB-KW"/>
</dbReference>
<evidence type="ECO:0000256" key="1">
    <source>
        <dbReference type="ARBA" id="ARBA00022679"/>
    </source>
</evidence>
<proteinExistence type="predicted"/>
<feature type="domain" description="Methyltransferase" evidence="2">
    <location>
        <begin position="62"/>
        <end position="164"/>
    </location>
</feature>
<sequence>MERFEVFTILITNTLVMPSTESQSDAAQRMYTERATNYEDSWHPDYSKRFMELVPIKSGDRVLDLACGTGLEAVIAARHVGDDGIVIGVDITEAMLSEASKKLDHDETLYRRIKLVRHSVTDLTGCPNVDRDSFDLILCSNAFVLFENPEEVVAHWRGYLKPGGRVAIDITHEYNLRSGLLLEKVARRLGMPFPSNRSWIKSKESFSEILESRGFVVEKVEALEKIVGLGSTYFGLDKADEQFDYVVNGPLTASIVTEELRVKGREYFKEEWHNAAVDGKVEVSDILYVYIARKI</sequence>
<dbReference type="AlphaFoldDB" id="A0A8J5PHX7"/>
<name>A0A8J5PHX7_FUSOX</name>
<dbReference type="Proteomes" id="UP000693942">
    <property type="component" value="Unassembled WGS sequence"/>
</dbReference>
<dbReference type="GO" id="GO:0032259">
    <property type="term" value="P:methylation"/>
    <property type="evidence" value="ECO:0007669"/>
    <property type="project" value="UniProtKB-KW"/>
</dbReference>
<dbReference type="CDD" id="cd02440">
    <property type="entry name" value="AdoMet_MTases"/>
    <property type="match status" value="1"/>
</dbReference>
<dbReference type="PANTHER" id="PTHR43861">
    <property type="entry name" value="TRANS-ACONITATE 2-METHYLTRANSFERASE-RELATED"/>
    <property type="match status" value="1"/>
</dbReference>
<evidence type="ECO:0000259" key="2">
    <source>
        <dbReference type="Pfam" id="PF13649"/>
    </source>
</evidence>
<keyword evidence="1" id="KW-0808">Transferase</keyword>
<dbReference type="Pfam" id="PF13649">
    <property type="entry name" value="Methyltransf_25"/>
    <property type="match status" value="1"/>
</dbReference>
<gene>
    <name evidence="3" type="primary">menG</name>
    <name evidence="3" type="ORF">Forpi1262_v011954</name>
</gene>
<evidence type="ECO:0000313" key="4">
    <source>
        <dbReference type="Proteomes" id="UP000693942"/>
    </source>
</evidence>
<reference evidence="3" key="1">
    <citation type="submission" date="2021-04" db="EMBL/GenBank/DDBJ databases">
        <title>First draft genome resource for Brassicaceae pathogens Fusarium oxysporum f. sp. raphani and Fusarium oxysporum f. sp. rapae.</title>
        <authorList>
            <person name="Asai S."/>
        </authorList>
    </citation>
    <scope>NUCLEOTIDE SEQUENCE</scope>
    <source>
        <strain evidence="3">Tf1262</strain>
    </source>
</reference>
<keyword evidence="3" id="KW-0489">Methyltransferase</keyword>
<dbReference type="InterPro" id="IPR041698">
    <property type="entry name" value="Methyltransf_25"/>
</dbReference>
<accession>A0A8J5PHX7</accession>
<comment type="caution">
    <text evidence="3">The sequence shown here is derived from an EMBL/GenBank/DDBJ whole genome shotgun (WGS) entry which is preliminary data.</text>
</comment>
<dbReference type="EMBL" id="JAELUR010000009">
    <property type="protein sequence ID" value="KAG7426818.1"/>
    <property type="molecule type" value="Genomic_DNA"/>
</dbReference>
<organism evidence="3 4">
    <name type="scientific">Fusarium oxysporum f. sp. raphani</name>
    <dbReference type="NCBI Taxonomy" id="96318"/>
    <lineage>
        <taxon>Eukaryota</taxon>
        <taxon>Fungi</taxon>
        <taxon>Dikarya</taxon>
        <taxon>Ascomycota</taxon>
        <taxon>Pezizomycotina</taxon>
        <taxon>Sordariomycetes</taxon>
        <taxon>Hypocreomycetidae</taxon>
        <taxon>Hypocreales</taxon>
        <taxon>Nectriaceae</taxon>
        <taxon>Fusarium</taxon>
        <taxon>Fusarium oxysporum species complex</taxon>
    </lineage>
</organism>
<evidence type="ECO:0000313" key="3">
    <source>
        <dbReference type="EMBL" id="KAG7426818.1"/>
    </source>
</evidence>